<dbReference type="EMBL" id="RRYP01006016">
    <property type="protein sequence ID" value="TNV81550.1"/>
    <property type="molecule type" value="Genomic_DNA"/>
</dbReference>
<comment type="caution">
    <text evidence="2">The sequence shown here is derived from an EMBL/GenBank/DDBJ whole genome shotgun (WGS) entry which is preliminary data.</text>
</comment>
<sequence>MASQAVWHSKQERELIERIRKLEDVIQIQNDERIQLTNQNKLLQRELEALRQQEMIDEHNHQLISKVVSLEIVEQAHEKLQCQIRPTLLEIPKGYNEVETKAITFSRKEIEDLCIEQQENEQKKANCPLQESSIEDLKDQNQKLNALITESRKDLKRYKAKYKEQLQIESAKRESLEVELVRLNRKLELQIAEADQDQLTEFKDPFQYKNKDNQEQQLSWLNKFATYLSCCSTTTNDMSADIDQQTVIQPQHQKKFHNF</sequence>
<feature type="coiled-coil region" evidence="1">
    <location>
        <begin position="134"/>
        <end position="193"/>
    </location>
</feature>
<dbReference type="Proteomes" id="UP000785679">
    <property type="component" value="Unassembled WGS sequence"/>
</dbReference>
<evidence type="ECO:0000313" key="2">
    <source>
        <dbReference type="EMBL" id="TNV81550.1"/>
    </source>
</evidence>
<evidence type="ECO:0000313" key="3">
    <source>
        <dbReference type="Proteomes" id="UP000785679"/>
    </source>
</evidence>
<dbReference type="AlphaFoldDB" id="A0A8J8NWI5"/>
<gene>
    <name evidence="2" type="ORF">FGO68_gene16836</name>
</gene>
<accession>A0A8J8NWI5</accession>
<keyword evidence="3" id="KW-1185">Reference proteome</keyword>
<protein>
    <submittedName>
        <fullName evidence="2">Uncharacterized protein</fullName>
    </submittedName>
</protein>
<keyword evidence="1" id="KW-0175">Coiled coil</keyword>
<evidence type="ECO:0000256" key="1">
    <source>
        <dbReference type="SAM" id="Coils"/>
    </source>
</evidence>
<name>A0A8J8NWI5_HALGN</name>
<reference evidence="2" key="1">
    <citation type="submission" date="2019-06" db="EMBL/GenBank/DDBJ databases">
        <authorList>
            <person name="Zheng W."/>
        </authorList>
    </citation>
    <scope>NUCLEOTIDE SEQUENCE</scope>
    <source>
        <strain evidence="2">QDHG01</strain>
    </source>
</reference>
<organism evidence="2 3">
    <name type="scientific">Halteria grandinella</name>
    <dbReference type="NCBI Taxonomy" id="5974"/>
    <lineage>
        <taxon>Eukaryota</taxon>
        <taxon>Sar</taxon>
        <taxon>Alveolata</taxon>
        <taxon>Ciliophora</taxon>
        <taxon>Intramacronucleata</taxon>
        <taxon>Spirotrichea</taxon>
        <taxon>Stichotrichia</taxon>
        <taxon>Sporadotrichida</taxon>
        <taxon>Halteriidae</taxon>
        <taxon>Halteria</taxon>
    </lineage>
</organism>
<feature type="coiled-coil region" evidence="1">
    <location>
        <begin position="12"/>
        <end position="53"/>
    </location>
</feature>
<proteinExistence type="predicted"/>